<dbReference type="Gene3D" id="3.40.50.1820">
    <property type="entry name" value="alpha/beta hydrolase"/>
    <property type="match status" value="1"/>
</dbReference>
<dbReference type="OrthoDB" id="8957634at2"/>
<gene>
    <name evidence="2" type="ORF">DP939_24960</name>
</gene>
<reference evidence="2 3" key="1">
    <citation type="submission" date="2018-06" db="EMBL/GenBank/DDBJ databases">
        <title>Sphaerisporangium craniellae sp. nov., isolated from a marine sponge in the South China Sea.</title>
        <authorList>
            <person name="Li L."/>
        </authorList>
    </citation>
    <scope>NUCLEOTIDE SEQUENCE [LARGE SCALE GENOMIC DNA]</scope>
    <source>
        <strain evidence="2 3">LHW63015</strain>
    </source>
</reference>
<evidence type="ECO:0000259" key="1">
    <source>
        <dbReference type="Pfam" id="PF00561"/>
    </source>
</evidence>
<dbReference type="GO" id="GO:0046503">
    <property type="term" value="P:glycerolipid catabolic process"/>
    <property type="evidence" value="ECO:0007669"/>
    <property type="project" value="TreeGrafter"/>
</dbReference>
<organism evidence="2 3">
    <name type="scientific">Spongiactinospora rosea</name>
    <dbReference type="NCBI Taxonomy" id="2248750"/>
    <lineage>
        <taxon>Bacteria</taxon>
        <taxon>Bacillati</taxon>
        <taxon>Actinomycetota</taxon>
        <taxon>Actinomycetes</taxon>
        <taxon>Streptosporangiales</taxon>
        <taxon>Streptosporangiaceae</taxon>
        <taxon>Spongiactinospora</taxon>
    </lineage>
</organism>
<dbReference type="GO" id="GO:0004806">
    <property type="term" value="F:triacylglycerol lipase activity"/>
    <property type="evidence" value="ECO:0007669"/>
    <property type="project" value="TreeGrafter"/>
</dbReference>
<comment type="caution">
    <text evidence="2">The sequence shown here is derived from an EMBL/GenBank/DDBJ whole genome shotgun (WGS) entry which is preliminary data.</text>
</comment>
<sequence length="294" mass="30731">MSQCASANGIEIAYESFGSPRGRPLLLIMGLATQMIFWDDDLCAMLAECGHHVVRFDNRDVGLSTHLTGAGAPDLGAVLAGRASAPYLIEDMAADAAGLMDALGWRSCHVVGASMGGMIAQALAIGHPSRVRSLTSIMSTPAAGVGPPTDAAIGALLAPPATDRDDAVVRALEVWSVIGSPGYPLDRERIRRLAGIAYDRSGDPAGSTRQFAAILASPDRRPGLARLSVPTLVVHGRDDQLIQLPGGLATAEAIPGARLRVFPGMGHDLPYPLWETIVSAITRLTEAAETERAA</sequence>
<dbReference type="Pfam" id="PF00561">
    <property type="entry name" value="Abhydrolase_1"/>
    <property type="match status" value="1"/>
</dbReference>
<evidence type="ECO:0000313" key="2">
    <source>
        <dbReference type="EMBL" id="RBQ17609.1"/>
    </source>
</evidence>
<dbReference type="EMBL" id="QMEY01000011">
    <property type="protein sequence ID" value="RBQ17609.1"/>
    <property type="molecule type" value="Genomic_DNA"/>
</dbReference>
<keyword evidence="2" id="KW-0378">Hydrolase</keyword>
<proteinExistence type="predicted"/>
<evidence type="ECO:0000313" key="3">
    <source>
        <dbReference type="Proteomes" id="UP000253303"/>
    </source>
</evidence>
<name>A0A366LW67_9ACTN</name>
<dbReference type="PRINTS" id="PR00111">
    <property type="entry name" value="ABHYDROLASE"/>
</dbReference>
<dbReference type="AlphaFoldDB" id="A0A366LW67"/>
<dbReference type="RefSeq" id="WP_113983175.1">
    <property type="nucleotide sequence ID" value="NZ_QMEY01000011.1"/>
</dbReference>
<dbReference type="Proteomes" id="UP000253303">
    <property type="component" value="Unassembled WGS sequence"/>
</dbReference>
<protein>
    <submittedName>
        <fullName evidence="2">Alpha/beta hydrolase</fullName>
    </submittedName>
</protein>
<dbReference type="SUPFAM" id="SSF53474">
    <property type="entry name" value="alpha/beta-Hydrolases"/>
    <property type="match status" value="1"/>
</dbReference>
<dbReference type="InterPro" id="IPR029058">
    <property type="entry name" value="AB_hydrolase_fold"/>
</dbReference>
<feature type="domain" description="AB hydrolase-1" evidence="1">
    <location>
        <begin position="24"/>
        <end position="269"/>
    </location>
</feature>
<dbReference type="PANTHER" id="PTHR43433">
    <property type="entry name" value="HYDROLASE, ALPHA/BETA FOLD FAMILY PROTEIN"/>
    <property type="match status" value="1"/>
</dbReference>
<dbReference type="PANTHER" id="PTHR43433:SF5">
    <property type="entry name" value="AB HYDROLASE-1 DOMAIN-CONTAINING PROTEIN"/>
    <property type="match status" value="1"/>
</dbReference>
<dbReference type="InterPro" id="IPR000073">
    <property type="entry name" value="AB_hydrolase_1"/>
</dbReference>
<accession>A0A366LW67</accession>
<keyword evidence="3" id="KW-1185">Reference proteome</keyword>
<dbReference type="InterPro" id="IPR050471">
    <property type="entry name" value="AB_hydrolase"/>
</dbReference>